<dbReference type="Proteomes" id="UP000315673">
    <property type="component" value="Chromosome"/>
</dbReference>
<keyword evidence="5" id="KW-0460">Magnesium</keyword>
<evidence type="ECO:0000313" key="8">
    <source>
        <dbReference type="Proteomes" id="UP000315673"/>
    </source>
</evidence>
<dbReference type="InterPro" id="IPR000092">
    <property type="entry name" value="Polyprenyl_synt"/>
</dbReference>
<dbReference type="SUPFAM" id="SSF48576">
    <property type="entry name" value="Terpenoid synthases"/>
    <property type="match status" value="1"/>
</dbReference>
<accession>A0A5B8LEP5</accession>
<evidence type="ECO:0000313" key="7">
    <source>
        <dbReference type="EMBL" id="QDZ06224.1"/>
    </source>
</evidence>
<sequence length="338" mass="36447">MSATIHRLDPTRPAPSLEPMMSLVAADMNAVNAVILDRMQSEIPLIPELAGHLIAGGGKRMRPMLTLASAKLLGYTGNRHHRLAASVEFIHTATLLHDDVVDGSDLRRGKRTANLIWGNPASILVGDFLFSRSFELMVEDGSLKVLKILSNASAVIAEGEVNQLTAARRVDLGEERYLDIIGAKTAALFAAACKIAAVVAERSDGEEAALDAFGRNLGIAFQLVDDAIDYVSDAGTMGKDTGDDFREGKVTLPVILAYARGSEEDRKFWKDAILGFRASDEDFVHAVDLVRATRAIDDTLARARHYGQRAIDAIAGFAPGKARDAMTEAVEFAVARAY</sequence>
<evidence type="ECO:0000256" key="3">
    <source>
        <dbReference type="ARBA" id="ARBA00022679"/>
    </source>
</evidence>
<dbReference type="CDD" id="cd00685">
    <property type="entry name" value="Trans_IPPS_HT"/>
    <property type="match status" value="1"/>
</dbReference>
<evidence type="ECO:0000256" key="2">
    <source>
        <dbReference type="ARBA" id="ARBA00006706"/>
    </source>
</evidence>
<evidence type="ECO:0000256" key="4">
    <source>
        <dbReference type="ARBA" id="ARBA00022723"/>
    </source>
</evidence>
<keyword evidence="4" id="KW-0479">Metal-binding</keyword>
<comment type="cofactor">
    <cofactor evidence="1">
        <name>Mg(2+)</name>
        <dbReference type="ChEBI" id="CHEBI:18420"/>
    </cofactor>
</comment>
<dbReference type="PANTHER" id="PTHR12001:SF69">
    <property type="entry name" value="ALL TRANS-POLYPRENYL-DIPHOSPHATE SYNTHASE PDSS1"/>
    <property type="match status" value="1"/>
</dbReference>
<dbReference type="SFLD" id="SFLDS00005">
    <property type="entry name" value="Isoprenoid_Synthase_Type_I"/>
    <property type="match status" value="1"/>
</dbReference>
<dbReference type="AlphaFoldDB" id="A0A5B8LEP5"/>
<dbReference type="PANTHER" id="PTHR12001">
    <property type="entry name" value="GERANYLGERANYL PYROPHOSPHATE SYNTHASE"/>
    <property type="match status" value="1"/>
</dbReference>
<protein>
    <submittedName>
        <fullName evidence="7">Polyprenyl synthetase family protein</fullName>
    </submittedName>
</protein>
<dbReference type="InterPro" id="IPR008949">
    <property type="entry name" value="Isoprenoid_synthase_dom_sf"/>
</dbReference>
<dbReference type="Pfam" id="PF00348">
    <property type="entry name" value="polyprenyl_synt"/>
    <property type="match status" value="1"/>
</dbReference>
<keyword evidence="8" id="KW-1185">Reference proteome</keyword>
<dbReference type="Gene3D" id="1.10.600.10">
    <property type="entry name" value="Farnesyl Diphosphate Synthase"/>
    <property type="match status" value="1"/>
</dbReference>
<dbReference type="InterPro" id="IPR033749">
    <property type="entry name" value="Polyprenyl_synt_CS"/>
</dbReference>
<dbReference type="KEGG" id="spai:FPZ24_01005"/>
<dbReference type="PROSITE" id="PS00723">
    <property type="entry name" value="POLYPRENYL_SYNTHASE_1"/>
    <property type="match status" value="1"/>
</dbReference>
<evidence type="ECO:0000256" key="6">
    <source>
        <dbReference type="RuleBase" id="RU004466"/>
    </source>
</evidence>
<reference evidence="7 8" key="1">
    <citation type="submission" date="2019-07" db="EMBL/GenBank/DDBJ databases">
        <title>Full genome sequence of Sphingomonas sp. 4R-6-7(HKS19).</title>
        <authorList>
            <person name="Im W.-T."/>
        </authorList>
    </citation>
    <scope>NUCLEOTIDE SEQUENCE [LARGE SCALE GENOMIC DNA]</scope>
    <source>
        <strain evidence="7 8">HKS19</strain>
    </source>
</reference>
<name>A0A5B8LEP5_9SPHN</name>
<dbReference type="GO" id="GO:0004659">
    <property type="term" value="F:prenyltransferase activity"/>
    <property type="evidence" value="ECO:0007669"/>
    <property type="project" value="InterPro"/>
</dbReference>
<dbReference type="OrthoDB" id="9805316at2"/>
<dbReference type="EMBL" id="CP042306">
    <property type="protein sequence ID" value="QDZ06224.1"/>
    <property type="molecule type" value="Genomic_DNA"/>
</dbReference>
<dbReference type="GO" id="GO:0008299">
    <property type="term" value="P:isoprenoid biosynthetic process"/>
    <property type="evidence" value="ECO:0007669"/>
    <property type="project" value="InterPro"/>
</dbReference>
<proteinExistence type="inferred from homology"/>
<gene>
    <name evidence="7" type="ORF">FPZ24_01005</name>
</gene>
<keyword evidence="3 6" id="KW-0808">Transferase</keyword>
<comment type="similarity">
    <text evidence="2 6">Belongs to the FPP/GGPP synthase family.</text>
</comment>
<evidence type="ECO:0000256" key="5">
    <source>
        <dbReference type="ARBA" id="ARBA00022842"/>
    </source>
</evidence>
<organism evidence="7 8">
    <name type="scientific">Sphingomonas panacisoli</name>
    <dbReference type="NCBI Taxonomy" id="1813879"/>
    <lineage>
        <taxon>Bacteria</taxon>
        <taxon>Pseudomonadati</taxon>
        <taxon>Pseudomonadota</taxon>
        <taxon>Alphaproteobacteria</taxon>
        <taxon>Sphingomonadales</taxon>
        <taxon>Sphingomonadaceae</taxon>
        <taxon>Sphingomonas</taxon>
    </lineage>
</organism>
<dbReference type="RefSeq" id="WP_146569308.1">
    <property type="nucleotide sequence ID" value="NZ_CP042306.1"/>
</dbReference>
<dbReference type="GO" id="GO:0046872">
    <property type="term" value="F:metal ion binding"/>
    <property type="evidence" value="ECO:0007669"/>
    <property type="project" value="UniProtKB-KW"/>
</dbReference>
<evidence type="ECO:0000256" key="1">
    <source>
        <dbReference type="ARBA" id="ARBA00001946"/>
    </source>
</evidence>